<evidence type="ECO:0000313" key="2">
    <source>
        <dbReference type="Proteomes" id="UP001058003"/>
    </source>
</evidence>
<dbReference type="Proteomes" id="UP001058003">
    <property type="component" value="Chromosome"/>
</dbReference>
<accession>A0A9Q9ISN5</accession>
<gene>
    <name evidence="1" type="ORF">Daura_22340</name>
</gene>
<dbReference type="OrthoDB" id="5185352at2"/>
<reference evidence="1" key="1">
    <citation type="submission" date="2021-04" db="EMBL/GenBank/DDBJ databases">
        <title>Dactylosporangium aurantiacum NRRL B-8018 full assembly.</title>
        <authorList>
            <person name="Hartkoorn R.C."/>
            <person name="Beaudoing E."/>
            <person name="Hot D."/>
        </authorList>
    </citation>
    <scope>NUCLEOTIDE SEQUENCE</scope>
    <source>
        <strain evidence="1">NRRL B-8018</strain>
    </source>
</reference>
<name>A0A9Q9ISN5_9ACTN</name>
<dbReference type="KEGG" id="daur:Daura_22340"/>
<keyword evidence="2" id="KW-1185">Reference proteome</keyword>
<organism evidence="1 2">
    <name type="scientific">Dactylosporangium aurantiacum</name>
    <dbReference type="NCBI Taxonomy" id="35754"/>
    <lineage>
        <taxon>Bacteria</taxon>
        <taxon>Bacillati</taxon>
        <taxon>Actinomycetota</taxon>
        <taxon>Actinomycetes</taxon>
        <taxon>Micromonosporales</taxon>
        <taxon>Micromonosporaceae</taxon>
        <taxon>Dactylosporangium</taxon>
    </lineage>
</organism>
<dbReference type="RefSeq" id="WP_033366885.1">
    <property type="nucleotide sequence ID" value="NZ_CP073767.1"/>
</dbReference>
<evidence type="ECO:0000313" key="1">
    <source>
        <dbReference type="EMBL" id="UWZ58665.1"/>
    </source>
</evidence>
<proteinExistence type="predicted"/>
<dbReference type="AlphaFoldDB" id="A0A9Q9ISN5"/>
<sequence length="450" mass="48603">MALRPIEDPDTGWHSVSGVARDPTVIAPVGRRLYRHGAHIIGFDDSFADSIVVRAYYDPAAETGPRARSVLDGGGVVHVGYMQFMQLRFLGQSIPPETYGGRLGDRGPYVYDNNLFVDFMGPADARTRSIPVPFYPYNGMLVAGISTMDELYLHPKPNGSLCSPRNLGRPDQSVVASLVAEIAPGLVTPPDVAAMLTPTKLKWVLPTAPAVLAQREAYQVALGALRTPDSPPDSPPALAGLRNEDIAAQLVGDYVLLGLPDPENLGDTLVITTEPGNNGLTNVLVYALSDYDMESMTADAGRLALLRIRDWMVNEGINLPVRAPIRTYGRNGLLTSPYAFLPAEPPLELQYWTVAVARLGAAQATYAHHPLSGVTWSVWFGYDEDSGEFTMTRLSSPRLAGAVEVRDGIRKFIDARDGAAGQRIDTSNFTRAAMLRDSFGSGDKPALPDA</sequence>
<protein>
    <submittedName>
        <fullName evidence="1">Uncharacterized protein</fullName>
    </submittedName>
</protein>
<dbReference type="EMBL" id="CP073767">
    <property type="protein sequence ID" value="UWZ58665.1"/>
    <property type="molecule type" value="Genomic_DNA"/>
</dbReference>